<evidence type="ECO:0000313" key="2">
    <source>
        <dbReference type="Proteomes" id="UP000001510"/>
    </source>
</evidence>
<protein>
    <submittedName>
        <fullName evidence="1">Uncharacterized protein</fullName>
    </submittedName>
</protein>
<dbReference type="EnsemblBacteria" id="BAG03246">
    <property type="protein sequence ID" value="BAG03246"/>
    <property type="gene ID" value="MAE_34240"/>
</dbReference>
<dbReference type="EMBL" id="AP009552">
    <property type="protein sequence ID" value="BAG03246.1"/>
    <property type="molecule type" value="Genomic_DNA"/>
</dbReference>
<dbReference type="PATRIC" id="fig|449447.4.peg.3101"/>
<dbReference type="eggNOG" id="COG0270">
    <property type="taxonomic scope" value="Bacteria"/>
</dbReference>
<name>B0JMG1_MICAN</name>
<dbReference type="KEGG" id="mar:MAE_34240"/>
<dbReference type="HOGENOM" id="CLU_065985_0_0_3"/>
<dbReference type="AlphaFoldDB" id="B0JMG1"/>
<proteinExistence type="predicted"/>
<sequence length="275" mass="31141">MLASAGRGVEAIEVEVIQSSRPLSEEEVRDRERLERTVERAFYQAGSALQELRDRRLYRDGYDSFEDYCRGRFGHSRQKANYLITGAAIYRTLSAANCPLLPSSEYQVRPLAVLTPQQQPTVWNEAVAVAGGRTPDHRIVRETVGKYRDKGKANVFEVGEVVGILAKDNPRLKGKNNCWAIVTAVHLRSCDLRLHDGAIDLVKIEYLKELGYTEGDCQTVRRLCDRLSRLREGEELEDTALAFLGILGKLQRPYLSALEEEMLTMLEKYYGLVTD</sequence>
<keyword evidence="2" id="KW-1185">Reference proteome</keyword>
<dbReference type="PaxDb" id="449447-MAE_34240"/>
<reference evidence="1 2" key="1">
    <citation type="journal article" date="2007" name="DNA Res.">
        <title>Complete genomic structure of the bloom-forming toxic cyanobacterium Microcystis aeruginosa NIES-843.</title>
        <authorList>
            <person name="Kaneko T."/>
            <person name="Nakajima N."/>
            <person name="Okamoto S."/>
            <person name="Suzuki I."/>
            <person name="Tanabe Y."/>
            <person name="Tamaoki M."/>
            <person name="Nakamura Y."/>
            <person name="Kasai F."/>
            <person name="Watanabe A."/>
            <person name="Kawashima K."/>
            <person name="Kishida Y."/>
            <person name="Ono A."/>
            <person name="Shimizu Y."/>
            <person name="Takahashi C."/>
            <person name="Minami C."/>
            <person name="Fujishiro T."/>
            <person name="Kohara M."/>
            <person name="Katoh M."/>
            <person name="Nakazaki N."/>
            <person name="Nakayama S."/>
            <person name="Yamada M."/>
            <person name="Tabata S."/>
            <person name="Watanabe M.M."/>
        </authorList>
    </citation>
    <scope>NUCLEOTIDE SEQUENCE [LARGE SCALE GENOMIC DNA]</scope>
    <source>
        <strain evidence="2">NIES-843 / IAM M-247</strain>
    </source>
</reference>
<organism evidence="1 2">
    <name type="scientific">Microcystis aeruginosa (strain NIES-843 / IAM M-2473)</name>
    <dbReference type="NCBI Taxonomy" id="449447"/>
    <lineage>
        <taxon>Bacteria</taxon>
        <taxon>Bacillati</taxon>
        <taxon>Cyanobacteriota</taxon>
        <taxon>Cyanophyceae</taxon>
        <taxon>Oscillatoriophycideae</taxon>
        <taxon>Chroococcales</taxon>
        <taxon>Microcystaceae</taxon>
        <taxon>Microcystis</taxon>
    </lineage>
</organism>
<evidence type="ECO:0000313" key="1">
    <source>
        <dbReference type="EMBL" id="BAG03246.1"/>
    </source>
</evidence>
<dbReference type="Proteomes" id="UP000001510">
    <property type="component" value="Chromosome"/>
</dbReference>
<accession>B0JMG1</accession>
<dbReference type="BioCyc" id="MAER449447:MAE_RS14770-MONOMER"/>
<dbReference type="STRING" id="449447.MAE_34240"/>
<gene>
    <name evidence="1" type="ordered locus">MAE_34240</name>
</gene>